<dbReference type="PANTHER" id="PTHR13112:SF0">
    <property type="entry name" value="FI21285P1"/>
    <property type="match status" value="1"/>
</dbReference>
<feature type="compositionally biased region" description="Basic and acidic residues" evidence="5">
    <location>
        <begin position="172"/>
        <end position="196"/>
    </location>
</feature>
<keyword evidence="4" id="KW-0539">Nucleus</keyword>
<dbReference type="GO" id="GO:0005730">
    <property type="term" value="C:nucleolus"/>
    <property type="evidence" value="ECO:0007669"/>
    <property type="project" value="TreeGrafter"/>
</dbReference>
<feature type="compositionally biased region" description="Low complexity" evidence="5">
    <location>
        <begin position="298"/>
        <end position="310"/>
    </location>
</feature>
<feature type="compositionally biased region" description="Basic and acidic residues" evidence="5">
    <location>
        <begin position="336"/>
        <end position="349"/>
    </location>
</feature>
<dbReference type="OrthoDB" id="18087at2759"/>
<comment type="similarity">
    <text evidence="2">Belongs to the RENT3 family.</text>
</comment>
<dbReference type="RefSeq" id="XP_005644501.1">
    <property type="nucleotide sequence ID" value="XM_005644444.1"/>
</dbReference>
<dbReference type="STRING" id="574566.I0YNI8"/>
<dbReference type="InterPro" id="IPR012677">
    <property type="entry name" value="Nucleotide-bd_a/b_plait_sf"/>
</dbReference>
<gene>
    <name evidence="7" type="ORF">COCSUDRAFT_44353</name>
</gene>
<dbReference type="Pfam" id="PF03467">
    <property type="entry name" value="Smg4_UPF3"/>
    <property type="match status" value="1"/>
</dbReference>
<accession>I0YNI8</accession>
<name>I0YNI8_COCSC</name>
<dbReference type="GeneID" id="17037931"/>
<reference evidence="7 8" key="1">
    <citation type="journal article" date="2012" name="Genome Biol.">
        <title>The genome of the polar eukaryotic microalga coccomyxa subellipsoidea reveals traits of cold adaptation.</title>
        <authorList>
            <person name="Blanc G."/>
            <person name="Agarkova I."/>
            <person name="Grimwood J."/>
            <person name="Kuo A."/>
            <person name="Brueggeman A."/>
            <person name="Dunigan D."/>
            <person name="Gurnon J."/>
            <person name="Ladunga I."/>
            <person name="Lindquist E."/>
            <person name="Lucas S."/>
            <person name="Pangilinan J."/>
            <person name="Proschold T."/>
            <person name="Salamov A."/>
            <person name="Schmutz J."/>
            <person name="Weeks D."/>
            <person name="Yamada T."/>
            <person name="Claverie J.M."/>
            <person name="Grigoriev I."/>
            <person name="Van Etten J."/>
            <person name="Lomsadze A."/>
            <person name="Borodovsky M."/>
        </authorList>
    </citation>
    <scope>NUCLEOTIDE SEQUENCE [LARGE SCALE GENOMIC DNA]</scope>
    <source>
        <strain evidence="7 8">C-169</strain>
    </source>
</reference>
<comment type="caution">
    <text evidence="7">The sequence shown here is derived from an EMBL/GenBank/DDBJ whole genome shotgun (WGS) entry which is preliminary data.</text>
</comment>
<comment type="subcellular location">
    <subcellularLocation>
        <location evidence="1">Nucleus</location>
    </subcellularLocation>
</comment>
<feature type="compositionally biased region" description="Gly residues" evidence="5">
    <location>
        <begin position="311"/>
        <end position="322"/>
    </location>
</feature>
<dbReference type="SUPFAM" id="SSF54928">
    <property type="entry name" value="RNA-binding domain, RBD"/>
    <property type="match status" value="1"/>
</dbReference>
<dbReference type="Proteomes" id="UP000007264">
    <property type="component" value="Unassembled WGS sequence"/>
</dbReference>
<dbReference type="GO" id="GO:0003729">
    <property type="term" value="F:mRNA binding"/>
    <property type="evidence" value="ECO:0007669"/>
    <property type="project" value="TreeGrafter"/>
</dbReference>
<dbReference type="AlphaFoldDB" id="I0YNI8"/>
<dbReference type="InterPro" id="IPR039722">
    <property type="entry name" value="Upf3"/>
</dbReference>
<sequence length="382" mass="40751">MERTKVVIRKLPPSIADADVRELVDSTNVKYNWFSFVQGKTSVRKVVHSRCYVNFEDPSDIPAFKAAVEAHAFVTDRGAQFRSSVEYAPFQKVPQGKPKRDPREGTLDKDPEYLAFVESLNAQPEALPAAEAAGSSGQRAGQEGGPQVTALMAYLQDKHSLKKRAPVTVARTRGEAKTERRRTSEKGSGGRDDPDYSRATPRILTKERREPQVEKEARDTKSSSRRPSKSAAAATRAQGDSAQQERAEAAGSSAQREPSAEDKPVRVRAGFQVYQPKPRVSRLSSADDNAPAHVPDMAKPGAAAKSAKSGGASGGAKPGGGAKSSASDAQPSAAKSGKESESAADDKKASTGSDKSSRSRRRPPREARQGSKGSPTKAAEPG</sequence>
<dbReference type="InterPro" id="IPR035979">
    <property type="entry name" value="RBD_domain_sf"/>
</dbReference>
<feature type="compositionally biased region" description="Basic and acidic residues" evidence="5">
    <location>
        <begin position="204"/>
        <end position="222"/>
    </location>
</feature>
<evidence type="ECO:0000256" key="5">
    <source>
        <dbReference type="SAM" id="MobiDB-lite"/>
    </source>
</evidence>
<dbReference type="PANTHER" id="PTHR13112">
    <property type="entry name" value="UPF3 REGULATOR OF NONSENSE TRANSCRIPTS-LIKE PROTEIN"/>
    <property type="match status" value="1"/>
</dbReference>
<evidence type="ECO:0000256" key="2">
    <source>
        <dbReference type="ARBA" id="ARBA00005991"/>
    </source>
</evidence>
<feature type="compositionally biased region" description="Low complexity" evidence="5">
    <location>
        <begin position="323"/>
        <end position="335"/>
    </location>
</feature>
<evidence type="ECO:0000259" key="6">
    <source>
        <dbReference type="Pfam" id="PF03467"/>
    </source>
</evidence>
<dbReference type="GO" id="GO:0005737">
    <property type="term" value="C:cytoplasm"/>
    <property type="evidence" value="ECO:0007669"/>
    <property type="project" value="TreeGrafter"/>
</dbReference>
<evidence type="ECO:0000313" key="8">
    <source>
        <dbReference type="Proteomes" id="UP000007264"/>
    </source>
</evidence>
<dbReference type="CDD" id="cd12455">
    <property type="entry name" value="RRM_like_Smg4_UPF3"/>
    <property type="match status" value="1"/>
</dbReference>
<dbReference type="GO" id="GO:0045727">
    <property type="term" value="P:positive regulation of translation"/>
    <property type="evidence" value="ECO:0007669"/>
    <property type="project" value="TreeGrafter"/>
</dbReference>
<dbReference type="Gene3D" id="3.30.70.330">
    <property type="match status" value="1"/>
</dbReference>
<feature type="domain" description="UPF3" evidence="6">
    <location>
        <begin position="2"/>
        <end position="158"/>
    </location>
</feature>
<dbReference type="KEGG" id="csl:COCSUDRAFT_44353"/>
<evidence type="ECO:0000256" key="3">
    <source>
        <dbReference type="ARBA" id="ARBA00023161"/>
    </source>
</evidence>
<feature type="region of interest" description="Disordered" evidence="5">
    <location>
        <begin position="162"/>
        <end position="382"/>
    </location>
</feature>
<keyword evidence="8" id="KW-1185">Reference proteome</keyword>
<dbReference type="GO" id="GO:0000184">
    <property type="term" value="P:nuclear-transcribed mRNA catabolic process, nonsense-mediated decay"/>
    <property type="evidence" value="ECO:0007669"/>
    <property type="project" value="UniProtKB-KW"/>
</dbReference>
<protein>
    <recommendedName>
        <fullName evidence="6">UPF3 domain-containing protein</fullName>
    </recommendedName>
</protein>
<evidence type="ECO:0000313" key="7">
    <source>
        <dbReference type="EMBL" id="EIE19957.1"/>
    </source>
</evidence>
<dbReference type="InterPro" id="IPR005120">
    <property type="entry name" value="UPF3_dom"/>
</dbReference>
<keyword evidence="3" id="KW-0866">Nonsense-mediated mRNA decay</keyword>
<evidence type="ECO:0000256" key="4">
    <source>
        <dbReference type="ARBA" id="ARBA00023242"/>
    </source>
</evidence>
<dbReference type="EMBL" id="AGSI01000017">
    <property type="protein sequence ID" value="EIE19957.1"/>
    <property type="molecule type" value="Genomic_DNA"/>
</dbReference>
<dbReference type="eggNOG" id="KOG1295">
    <property type="taxonomic scope" value="Eukaryota"/>
</dbReference>
<proteinExistence type="inferred from homology"/>
<organism evidence="7 8">
    <name type="scientific">Coccomyxa subellipsoidea (strain C-169)</name>
    <name type="common">Green microalga</name>
    <dbReference type="NCBI Taxonomy" id="574566"/>
    <lineage>
        <taxon>Eukaryota</taxon>
        <taxon>Viridiplantae</taxon>
        <taxon>Chlorophyta</taxon>
        <taxon>core chlorophytes</taxon>
        <taxon>Trebouxiophyceae</taxon>
        <taxon>Trebouxiophyceae incertae sedis</taxon>
        <taxon>Coccomyxaceae</taxon>
        <taxon>Coccomyxa</taxon>
        <taxon>Coccomyxa subellipsoidea</taxon>
    </lineage>
</organism>
<evidence type="ECO:0000256" key="1">
    <source>
        <dbReference type="ARBA" id="ARBA00004123"/>
    </source>
</evidence>